<protein>
    <submittedName>
        <fullName evidence="1">Uncharacterized protein</fullName>
    </submittedName>
</protein>
<proteinExistence type="predicted"/>
<reference evidence="1 2" key="1">
    <citation type="journal article" date="2018" name="PLoS Genet.">
        <title>Population sequencing reveals clonal diversity and ancestral inbreeding in the grapevine cultivar Chardonnay.</title>
        <authorList>
            <person name="Roach M.J."/>
            <person name="Johnson D.L."/>
            <person name="Bohlmann J."/>
            <person name="van Vuuren H.J."/>
            <person name="Jones S.J."/>
            <person name="Pretorius I.S."/>
            <person name="Schmidt S.A."/>
            <person name="Borneman A.R."/>
        </authorList>
    </citation>
    <scope>NUCLEOTIDE SEQUENCE [LARGE SCALE GENOMIC DNA]</scope>
    <source>
        <strain evidence="2">cv. Chardonnay</strain>
        <tissue evidence="1">Leaf</tissue>
    </source>
</reference>
<name>A0A438H161_VITVI</name>
<dbReference type="Proteomes" id="UP000288805">
    <property type="component" value="Unassembled WGS sequence"/>
</dbReference>
<dbReference type="EMBL" id="QGNW01000297">
    <property type="protein sequence ID" value="RVW78334.1"/>
    <property type="molecule type" value="Genomic_DNA"/>
</dbReference>
<comment type="caution">
    <text evidence="1">The sequence shown here is derived from an EMBL/GenBank/DDBJ whole genome shotgun (WGS) entry which is preliminary data.</text>
</comment>
<evidence type="ECO:0000313" key="2">
    <source>
        <dbReference type="Proteomes" id="UP000288805"/>
    </source>
</evidence>
<dbReference type="AlphaFoldDB" id="A0A438H161"/>
<sequence>MSYSHQVPGVYPPPPSMAYPSSGPYVAPPPVGYPVKDAHPNPQNPPSVVLSAVLTAVIAAVRAAFASKDIDTECFYT</sequence>
<organism evidence="1 2">
    <name type="scientific">Vitis vinifera</name>
    <name type="common">Grape</name>
    <dbReference type="NCBI Taxonomy" id="29760"/>
    <lineage>
        <taxon>Eukaryota</taxon>
        <taxon>Viridiplantae</taxon>
        <taxon>Streptophyta</taxon>
        <taxon>Embryophyta</taxon>
        <taxon>Tracheophyta</taxon>
        <taxon>Spermatophyta</taxon>
        <taxon>Magnoliopsida</taxon>
        <taxon>eudicotyledons</taxon>
        <taxon>Gunneridae</taxon>
        <taxon>Pentapetalae</taxon>
        <taxon>rosids</taxon>
        <taxon>Vitales</taxon>
        <taxon>Vitaceae</taxon>
        <taxon>Viteae</taxon>
        <taxon>Vitis</taxon>
    </lineage>
</organism>
<accession>A0A438H161</accession>
<gene>
    <name evidence="1" type="ORF">CK203_047742</name>
</gene>
<evidence type="ECO:0000313" key="1">
    <source>
        <dbReference type="EMBL" id="RVW78334.1"/>
    </source>
</evidence>